<dbReference type="KEGG" id="arf:AR1Y2_1997"/>
<dbReference type="SUPFAM" id="SSF160246">
    <property type="entry name" value="EspE N-terminal domain-like"/>
    <property type="match status" value="1"/>
</dbReference>
<dbReference type="Pfam" id="PF05157">
    <property type="entry name" value="MshEN"/>
    <property type="match status" value="1"/>
</dbReference>
<evidence type="ECO:0000256" key="1">
    <source>
        <dbReference type="ARBA" id="ARBA00006611"/>
    </source>
</evidence>
<dbReference type="GO" id="GO:0016887">
    <property type="term" value="F:ATP hydrolysis activity"/>
    <property type="evidence" value="ECO:0007669"/>
    <property type="project" value="TreeGrafter"/>
</dbReference>
<dbReference type="InterPro" id="IPR027417">
    <property type="entry name" value="P-loop_NTPase"/>
</dbReference>
<evidence type="ECO:0000259" key="4">
    <source>
        <dbReference type="SMART" id="SM00382"/>
    </source>
</evidence>
<dbReference type="Proteomes" id="UP000298653">
    <property type="component" value="Chromosome"/>
</dbReference>
<dbReference type="Gene3D" id="3.40.50.300">
    <property type="entry name" value="P-loop containing nucleotide triphosphate hydrolases"/>
    <property type="match status" value="1"/>
</dbReference>
<dbReference type="CDD" id="cd01129">
    <property type="entry name" value="PulE-GspE-like"/>
    <property type="match status" value="1"/>
</dbReference>
<dbReference type="InterPro" id="IPR001482">
    <property type="entry name" value="T2SS/T4SS_dom"/>
</dbReference>
<proteinExistence type="inferred from homology"/>
<dbReference type="OrthoDB" id="9808272at2"/>
<dbReference type="GO" id="GO:0005524">
    <property type="term" value="F:ATP binding"/>
    <property type="evidence" value="ECO:0007669"/>
    <property type="project" value="UniProtKB-KW"/>
</dbReference>
<sequence length="558" mass="62803">MKNIPIGEVLQQYGYITEEQIHQALDYQKEHPGKRLGTILMELEFITEQQMLEALGQRLSLSHINLGSYPVNSEAVEKIPKQLAVKYNILALDIKDNQLYIAVNDPLNFYAMEDIRQLTGMQLKVFLAELHPLKKALEYYYAEVSARQAARQANETSQEVEDISFLDDLENEGDSDAPIIKLLNTLVLRAYNTNASDIHIEPFEKETVVRMRIDGTIVDYVTLKRSLHASLTARIKIMAGMDIAEKRIPQDGHFRMRLEEDNINMRVSVIPTVYGEKSVLRLLSNRTPIDHKDHFGMNEENFEKFQSLLKSPNGILYITGPTGSGKSTTLYMVLEHLSKRNANISTIEDPVEKNITRVNQMQVNNTSGLTFETGLRALLRQDPDIIMVGETRDSETAAISVRAAITGHFVLSSLHTNNAVSSVVRLVDMGIEPYLVANSLIGLVAQRLVRKVCPDCAKEVKATEADRQILGADIGTVKEAVGCSKCNQTGYQGRIAVHEIAVIDQDIRKMISESRSIDDIQDYVTRKQGMRTLKESAAQLVKQGVTTMEEFWKIAYYV</sequence>
<dbReference type="Pfam" id="PF00437">
    <property type="entry name" value="T2SSE"/>
    <property type="match status" value="1"/>
</dbReference>
<keyword evidence="6" id="KW-1185">Reference proteome</keyword>
<organism evidence="5 6">
    <name type="scientific">Anaerostipes rhamnosivorans</name>
    <dbReference type="NCBI Taxonomy" id="1229621"/>
    <lineage>
        <taxon>Bacteria</taxon>
        <taxon>Bacillati</taxon>
        <taxon>Bacillota</taxon>
        <taxon>Clostridia</taxon>
        <taxon>Lachnospirales</taxon>
        <taxon>Lachnospiraceae</taxon>
        <taxon>Anaerostipes</taxon>
    </lineage>
</organism>
<dbReference type="InterPro" id="IPR003593">
    <property type="entry name" value="AAA+_ATPase"/>
</dbReference>
<dbReference type="InterPro" id="IPR007831">
    <property type="entry name" value="T2SS_GspE_N"/>
</dbReference>
<dbReference type="RefSeq" id="WP_137328832.1">
    <property type="nucleotide sequence ID" value="NZ_CP040058.1"/>
</dbReference>
<accession>A0A4P8IF07</accession>
<dbReference type="SMART" id="SM00382">
    <property type="entry name" value="AAA"/>
    <property type="match status" value="1"/>
</dbReference>
<dbReference type="PANTHER" id="PTHR30258:SF1">
    <property type="entry name" value="PROTEIN TRANSPORT PROTEIN HOFB HOMOLOG"/>
    <property type="match status" value="1"/>
</dbReference>
<feature type="domain" description="AAA+ ATPase" evidence="4">
    <location>
        <begin position="312"/>
        <end position="430"/>
    </location>
</feature>
<dbReference type="InterPro" id="IPR037257">
    <property type="entry name" value="T2SS_E_N_sf"/>
</dbReference>
<dbReference type="EMBL" id="CP040058">
    <property type="protein sequence ID" value="QCP35451.1"/>
    <property type="molecule type" value="Genomic_DNA"/>
</dbReference>
<protein>
    <submittedName>
        <fullName evidence="5">Type IV fimbrial assembly, ATPase PilB</fullName>
    </submittedName>
</protein>
<evidence type="ECO:0000313" key="5">
    <source>
        <dbReference type="EMBL" id="QCP35451.1"/>
    </source>
</evidence>
<dbReference type="AlphaFoldDB" id="A0A4P8IF07"/>
<gene>
    <name evidence="5" type="ORF">AR1Y2_1997</name>
</gene>
<reference evidence="5 6" key="1">
    <citation type="submission" date="2019-05" db="EMBL/GenBank/DDBJ databases">
        <title>Complete genome sequencing of Anaerostipes rhamnosivorans.</title>
        <authorList>
            <person name="Bui T.P.N."/>
            <person name="de Vos W.M."/>
        </authorList>
    </citation>
    <scope>NUCLEOTIDE SEQUENCE [LARGE SCALE GENOMIC DNA]</scope>
    <source>
        <strain evidence="5 6">1y2</strain>
    </source>
</reference>
<dbReference type="PANTHER" id="PTHR30258">
    <property type="entry name" value="TYPE II SECRETION SYSTEM PROTEIN GSPE-RELATED"/>
    <property type="match status" value="1"/>
</dbReference>
<name>A0A4P8IF07_9FIRM</name>
<keyword evidence="2" id="KW-0547">Nucleotide-binding</keyword>
<evidence type="ECO:0000256" key="3">
    <source>
        <dbReference type="ARBA" id="ARBA00022840"/>
    </source>
</evidence>
<dbReference type="Gene3D" id="3.30.300.160">
    <property type="entry name" value="Type II secretion system, protein E, N-terminal domain"/>
    <property type="match status" value="1"/>
</dbReference>
<evidence type="ECO:0000256" key="2">
    <source>
        <dbReference type="ARBA" id="ARBA00022741"/>
    </source>
</evidence>
<comment type="similarity">
    <text evidence="1">Belongs to the GSP E family.</text>
</comment>
<evidence type="ECO:0000313" key="6">
    <source>
        <dbReference type="Proteomes" id="UP000298653"/>
    </source>
</evidence>
<dbReference type="SUPFAM" id="SSF52540">
    <property type="entry name" value="P-loop containing nucleoside triphosphate hydrolases"/>
    <property type="match status" value="1"/>
</dbReference>
<keyword evidence="3" id="KW-0067">ATP-binding</keyword>
<dbReference type="GO" id="GO:0005886">
    <property type="term" value="C:plasma membrane"/>
    <property type="evidence" value="ECO:0007669"/>
    <property type="project" value="TreeGrafter"/>
</dbReference>
<dbReference type="Gene3D" id="3.30.450.90">
    <property type="match status" value="1"/>
</dbReference>